<organism evidence="1 2">
    <name type="scientific">Cardiocondyla obscurior</name>
    <dbReference type="NCBI Taxonomy" id="286306"/>
    <lineage>
        <taxon>Eukaryota</taxon>
        <taxon>Metazoa</taxon>
        <taxon>Ecdysozoa</taxon>
        <taxon>Arthropoda</taxon>
        <taxon>Hexapoda</taxon>
        <taxon>Insecta</taxon>
        <taxon>Pterygota</taxon>
        <taxon>Neoptera</taxon>
        <taxon>Endopterygota</taxon>
        <taxon>Hymenoptera</taxon>
        <taxon>Apocrita</taxon>
        <taxon>Aculeata</taxon>
        <taxon>Formicoidea</taxon>
        <taxon>Formicidae</taxon>
        <taxon>Myrmicinae</taxon>
        <taxon>Cardiocondyla</taxon>
    </lineage>
</organism>
<protein>
    <submittedName>
        <fullName evidence="1">Uncharacterized protein</fullName>
    </submittedName>
</protein>
<evidence type="ECO:0000313" key="1">
    <source>
        <dbReference type="EMBL" id="KAL0115013.1"/>
    </source>
</evidence>
<sequence length="94" mass="10895">MAVVGVKHCRNKGPRNRIIVKTRGITVACTRPVHRRPSISQIVACAGETKVMTKTLKNRFFMVDGCSLKHNHYKQSSILKYIECVYEYYKFKFN</sequence>
<proteinExistence type="predicted"/>
<evidence type="ECO:0000313" key="2">
    <source>
        <dbReference type="Proteomes" id="UP001430953"/>
    </source>
</evidence>
<keyword evidence="2" id="KW-1185">Reference proteome</keyword>
<dbReference type="EMBL" id="JADYXP020000010">
    <property type="protein sequence ID" value="KAL0115013.1"/>
    <property type="molecule type" value="Genomic_DNA"/>
</dbReference>
<name>A0AAW2FIP8_9HYME</name>
<dbReference type="AlphaFoldDB" id="A0AAW2FIP8"/>
<gene>
    <name evidence="1" type="ORF">PUN28_010523</name>
</gene>
<comment type="caution">
    <text evidence="1">The sequence shown here is derived from an EMBL/GenBank/DDBJ whole genome shotgun (WGS) entry which is preliminary data.</text>
</comment>
<dbReference type="Proteomes" id="UP001430953">
    <property type="component" value="Unassembled WGS sequence"/>
</dbReference>
<accession>A0AAW2FIP8</accession>
<reference evidence="1 2" key="1">
    <citation type="submission" date="2023-03" db="EMBL/GenBank/DDBJ databases">
        <title>High recombination rates correlate with genetic variation in Cardiocondyla obscurior ants.</title>
        <authorList>
            <person name="Errbii M."/>
        </authorList>
    </citation>
    <scope>NUCLEOTIDE SEQUENCE [LARGE SCALE GENOMIC DNA]</scope>
    <source>
        <strain evidence="1">Alpha-2009</strain>
        <tissue evidence="1">Whole body</tissue>
    </source>
</reference>